<evidence type="ECO:0000313" key="2">
    <source>
        <dbReference type="EMBL" id="MDL2058992.1"/>
    </source>
</evidence>
<dbReference type="NCBIfam" id="TIGR01868">
    <property type="entry name" value="casD_Cas5e"/>
    <property type="match status" value="1"/>
</dbReference>
<name>A0ABT7IKT9_9BURK</name>
<dbReference type="EMBL" id="JAKZJU020000001">
    <property type="protein sequence ID" value="MDL2058992.1"/>
    <property type="molecule type" value="Genomic_DNA"/>
</dbReference>
<dbReference type="Gene3D" id="3.30.70.2660">
    <property type="match status" value="1"/>
</dbReference>
<dbReference type="InterPro" id="IPR021124">
    <property type="entry name" value="CRISPR-assoc_prot_Cas5"/>
</dbReference>
<accession>A0ABT7IKT9</accession>
<keyword evidence="1" id="KW-0051">Antiviral defense</keyword>
<organism evidence="2 3">
    <name type="scientific">Mesosutterella faecium</name>
    <dbReference type="NCBI Taxonomy" id="2925194"/>
    <lineage>
        <taxon>Bacteria</taxon>
        <taxon>Pseudomonadati</taxon>
        <taxon>Pseudomonadota</taxon>
        <taxon>Betaproteobacteria</taxon>
        <taxon>Burkholderiales</taxon>
        <taxon>Sutterellaceae</taxon>
        <taxon>Mesosutterella</taxon>
    </lineage>
</organism>
<comment type="caution">
    <text evidence="2">The sequence shown here is derived from an EMBL/GenBank/DDBJ whole genome shotgun (WGS) entry which is preliminary data.</text>
</comment>
<dbReference type="NCBIfam" id="TIGR02593">
    <property type="entry name" value="CRISPR_cas5"/>
    <property type="match status" value="1"/>
</dbReference>
<dbReference type="RefSeq" id="WP_243377731.1">
    <property type="nucleotide sequence ID" value="NZ_JAKZJU020000001.1"/>
</dbReference>
<dbReference type="CDD" id="cd09645">
    <property type="entry name" value="Cas5_I-E"/>
    <property type="match status" value="1"/>
</dbReference>
<keyword evidence="3" id="KW-1185">Reference proteome</keyword>
<proteinExistence type="predicted"/>
<dbReference type="Proteomes" id="UP001165481">
    <property type="component" value="Unassembled WGS sequence"/>
</dbReference>
<dbReference type="InterPro" id="IPR010147">
    <property type="entry name" value="CRISPR-assoc_prot_CasD"/>
</dbReference>
<sequence>MKTLFLWLEGPLQSWGYNSRFDRRETLPFPTLSGVCGILCAALGLGGPQKDFLKKLTVGKWEAFSYGDAHRQPPQLCDFQMVGSGYPSNNPWLTLFIPKTSNGKKPTGVTGSKLTYRYFLQSGAFAVFLTYEEDTFVEKLAEALQQPTWPLSLGRRSCVPSELIFQGIFGSVKDAKAKADEIAKEKGRQLLFQVIEGAHPDSGEVFLLKDVPVSFGIKKIYQSRYVTLNRVQE</sequence>
<evidence type="ECO:0000256" key="1">
    <source>
        <dbReference type="ARBA" id="ARBA00023118"/>
    </source>
</evidence>
<gene>
    <name evidence="2" type="primary">cas5e</name>
    <name evidence="2" type="ORF">MUN46_003390</name>
</gene>
<protein>
    <submittedName>
        <fullName evidence="2">Type I-E CRISPR-associated protein Cas5/CasD</fullName>
    </submittedName>
</protein>
<evidence type="ECO:0000313" key="3">
    <source>
        <dbReference type="Proteomes" id="UP001165481"/>
    </source>
</evidence>
<dbReference type="InterPro" id="IPR013422">
    <property type="entry name" value="CRISPR-assoc_prot_Cas5_N"/>
</dbReference>
<reference evidence="2" key="1">
    <citation type="submission" date="2023-03" db="EMBL/GenBank/DDBJ databases">
        <title>Mesosutterella sp. nov. isolated from porcine feces.</title>
        <authorList>
            <person name="Yu S."/>
        </authorList>
    </citation>
    <scope>NUCLEOTIDE SEQUENCE</scope>
    <source>
        <strain evidence="2">AGMB02718</strain>
    </source>
</reference>
<dbReference type="Pfam" id="PF09704">
    <property type="entry name" value="Cas_Cas5d"/>
    <property type="match status" value="1"/>
</dbReference>